<gene>
    <name evidence="2" type="ORF">E4U13_000046</name>
</gene>
<feature type="compositionally biased region" description="Basic and acidic residues" evidence="1">
    <location>
        <begin position="250"/>
        <end position="261"/>
    </location>
</feature>
<dbReference type="EMBL" id="SRQM01000001">
    <property type="protein sequence ID" value="KAG6123755.1"/>
    <property type="molecule type" value="Genomic_DNA"/>
</dbReference>
<reference evidence="2 3" key="1">
    <citation type="journal article" date="2020" name="bioRxiv">
        <title>Whole genome comparisons of ergot fungi reveals the divergence and evolution of species within the genus Claviceps are the result of varying mechanisms driving genome evolution and host range expansion.</title>
        <authorList>
            <person name="Wyka S.A."/>
            <person name="Mondo S.J."/>
            <person name="Liu M."/>
            <person name="Dettman J."/>
            <person name="Nalam V."/>
            <person name="Broders K.D."/>
        </authorList>
    </citation>
    <scope>NUCLEOTIDE SEQUENCE [LARGE SCALE GENOMIC DNA]</scope>
    <source>
        <strain evidence="2 3">LM576</strain>
    </source>
</reference>
<evidence type="ECO:0000313" key="2">
    <source>
        <dbReference type="EMBL" id="KAG6123755.1"/>
    </source>
</evidence>
<comment type="caution">
    <text evidence="2">The sequence shown here is derived from an EMBL/GenBank/DDBJ whole genome shotgun (WGS) entry which is preliminary data.</text>
</comment>
<evidence type="ECO:0000313" key="3">
    <source>
        <dbReference type="Proteomes" id="UP000732380"/>
    </source>
</evidence>
<keyword evidence="3" id="KW-1185">Reference proteome</keyword>
<feature type="region of interest" description="Disordered" evidence="1">
    <location>
        <begin position="249"/>
        <end position="272"/>
    </location>
</feature>
<sequence>MTSSAEPMTLKNLQTKFEPFIKPREQVNYIRRVLALELGSYTGEGPIQQPLSLNRGPIQRHLGPELKGLHREYIEALQANISARQSFEEVAYGQETSSTSPEPDTEGNASILEAHLTVSRLRKKRDSLVTVQSYLERLADLSVPPHEPRDVDHLLNDGNPQPKVPAEVLNSFVVEQTSAGVDIQSQISQLEKEVFRAKLLLKQEEKSLADARTRCKVKPELLSNGAKVEALISTRNELINWIETELSKASAEEKTTGENREQNQTGPAVPVPDQAAITSQLRQVQDQYKEYVATRKKLLALTSYAPRPSMAPPENKDSEALEGIGVTETQNPPSIDYLLIPHIEELLSLSRRQRGIITHKSHFSTTLENQRKESCQVIGRLAEESQLLVTYPMKDSTRRQSGVPEIIVAQPADRPDLASRIKPWLFAADTNKIETLEAVAENIEVGQIALEKSMETLCEMEKLLGMGDEVEEDASAALDTTEDSDLWLDDGLDNGTGIKASQKEPLKAKSTASKGKIIDPWARLHGNLGLIGHDVVP</sequence>
<protein>
    <submittedName>
        <fullName evidence="2">Uncharacterized protein</fullName>
    </submittedName>
</protein>
<name>A0A9P7QDI6_9HYPO</name>
<proteinExistence type="predicted"/>
<feature type="region of interest" description="Disordered" evidence="1">
    <location>
        <begin position="88"/>
        <end position="108"/>
    </location>
</feature>
<accession>A0A9P7QDI6</accession>
<organism evidence="2 3">
    <name type="scientific">Claviceps humidiphila</name>
    <dbReference type="NCBI Taxonomy" id="1294629"/>
    <lineage>
        <taxon>Eukaryota</taxon>
        <taxon>Fungi</taxon>
        <taxon>Dikarya</taxon>
        <taxon>Ascomycota</taxon>
        <taxon>Pezizomycotina</taxon>
        <taxon>Sordariomycetes</taxon>
        <taxon>Hypocreomycetidae</taxon>
        <taxon>Hypocreales</taxon>
        <taxon>Clavicipitaceae</taxon>
        <taxon>Claviceps</taxon>
    </lineage>
</organism>
<dbReference type="AlphaFoldDB" id="A0A9P7QDI6"/>
<evidence type="ECO:0000256" key="1">
    <source>
        <dbReference type="SAM" id="MobiDB-lite"/>
    </source>
</evidence>
<dbReference type="Proteomes" id="UP000732380">
    <property type="component" value="Unassembled WGS sequence"/>
</dbReference>